<organism evidence="2 3">
    <name type="scientific">Carsonella ruddii</name>
    <dbReference type="NCBI Taxonomy" id="114186"/>
    <lineage>
        <taxon>Bacteria</taxon>
        <taxon>Pseudomonadati</taxon>
        <taxon>Pseudomonadota</taxon>
        <taxon>Gammaproteobacteria</taxon>
        <taxon>Oceanospirillales</taxon>
        <taxon>Halomonadaceae</taxon>
        <taxon>Zymobacter group</taxon>
        <taxon>Candidatus Carsonella</taxon>
    </lineage>
</organism>
<dbReference type="Gene3D" id="1.10.10.10">
    <property type="entry name" value="Winged helix-like DNA-binding domain superfamily/Winged helix DNA-binding domain"/>
    <property type="match status" value="1"/>
</dbReference>
<dbReference type="InterPro" id="IPR007630">
    <property type="entry name" value="RNA_pol_sigma70_r4"/>
</dbReference>
<dbReference type="PROSITE" id="PS00716">
    <property type="entry name" value="SIGMA70_2"/>
    <property type="match status" value="1"/>
</dbReference>
<name>A0AAJ6FBM2_CARRU</name>
<dbReference type="Proteomes" id="UP001237869">
    <property type="component" value="Chromosome"/>
</dbReference>
<evidence type="ECO:0000259" key="1">
    <source>
        <dbReference type="PROSITE" id="PS00716"/>
    </source>
</evidence>
<dbReference type="RefSeq" id="WP_280956194.1">
    <property type="nucleotide sequence ID" value="NZ_CP092146.1"/>
</dbReference>
<gene>
    <name evidence="2" type="ORF">MEJ65_00375</name>
</gene>
<evidence type="ECO:0000313" key="2">
    <source>
        <dbReference type="EMBL" id="WGS67314.1"/>
    </source>
</evidence>
<protein>
    <submittedName>
        <fullName evidence="2">Sigma-70 family RNA polymerase sigma factor</fullName>
    </submittedName>
</protein>
<reference evidence="2" key="1">
    <citation type="submission" date="2022-02" db="EMBL/GenBank/DDBJ databases">
        <title>Long-read sequencing of the primary endosymbionts of Cacopsylla melanoneura.</title>
        <authorList>
            <person name="Dittmer J."/>
            <person name="Corretto E."/>
            <person name="Stauffer C."/>
            <person name="Schuler H."/>
        </authorList>
    </citation>
    <scope>NUCLEOTIDE SEQUENCE</scope>
    <source>
        <strain evidence="2">Cmel4</strain>
    </source>
</reference>
<proteinExistence type="predicted"/>
<dbReference type="InterPro" id="IPR014284">
    <property type="entry name" value="RNA_pol_sigma-70_dom"/>
</dbReference>
<dbReference type="GO" id="GO:0003700">
    <property type="term" value="F:DNA-binding transcription factor activity"/>
    <property type="evidence" value="ECO:0007669"/>
    <property type="project" value="InterPro"/>
</dbReference>
<dbReference type="InterPro" id="IPR000943">
    <property type="entry name" value="RNA_pol_sigma70"/>
</dbReference>
<dbReference type="NCBIfam" id="TIGR02937">
    <property type="entry name" value="sigma70-ECF"/>
    <property type="match status" value="1"/>
</dbReference>
<accession>A0AAJ6FBM2</accession>
<dbReference type="CDD" id="cd06171">
    <property type="entry name" value="Sigma70_r4"/>
    <property type="match status" value="1"/>
</dbReference>
<evidence type="ECO:0000313" key="3">
    <source>
        <dbReference type="Proteomes" id="UP001237869"/>
    </source>
</evidence>
<dbReference type="PANTHER" id="PTHR30603">
    <property type="entry name" value="RNA POLYMERASE SIGMA FACTOR RPO"/>
    <property type="match status" value="1"/>
</dbReference>
<dbReference type="SUPFAM" id="SSF88659">
    <property type="entry name" value="Sigma3 and sigma4 domains of RNA polymerase sigma factors"/>
    <property type="match status" value="1"/>
</dbReference>
<dbReference type="InterPro" id="IPR036388">
    <property type="entry name" value="WH-like_DNA-bd_sf"/>
</dbReference>
<dbReference type="AlphaFoldDB" id="A0AAJ6FBM2"/>
<dbReference type="InterPro" id="IPR050239">
    <property type="entry name" value="Sigma-70_RNA_pol_init_factors"/>
</dbReference>
<sequence length="357" mass="43659">MNLNFFFKKKKNIKLFIKKISKKFLKIFKNNINKKYKINCKKYLILKKINVNLQKKKKKIYNLINYILLNNYIIRKFLIKSFFFLKKIIFKKNSVTNIFSYLYFRKINFYLNKIKLKNSIDFFEKKLIFIKNNLLILKNKLIIFKKKIKQKINLNNLNTINYLFLIKNKINEKIILNNVKIVQKIIKKHKKKPFFNDLFQECYLEFKKIINNNLLSKKNFFKLCYWKMKKIMIRIINSKKNKKNTELVSIDKPLFNYTIKYFLSEKERSFLIEFARNALKNIIRSLILNLPKKEQKIIRLRFGIGVIRNYTLEEIGRLCNLTRERIRQLELNIIIKIRQPEILRILKPFIKILKSLE</sequence>
<feature type="domain" description="RNA polymerase sigma-70" evidence="1">
    <location>
        <begin position="311"/>
        <end position="337"/>
    </location>
</feature>
<dbReference type="GO" id="GO:0006352">
    <property type="term" value="P:DNA-templated transcription initiation"/>
    <property type="evidence" value="ECO:0007669"/>
    <property type="project" value="InterPro"/>
</dbReference>
<dbReference type="PRINTS" id="PR00046">
    <property type="entry name" value="SIGMA70FCT"/>
</dbReference>
<dbReference type="InterPro" id="IPR013324">
    <property type="entry name" value="RNA_pol_sigma_r3/r4-like"/>
</dbReference>
<dbReference type="EMBL" id="CP092148">
    <property type="protein sequence ID" value="WGS67314.1"/>
    <property type="molecule type" value="Genomic_DNA"/>
</dbReference>
<dbReference type="Pfam" id="PF04545">
    <property type="entry name" value="Sigma70_r4"/>
    <property type="match status" value="1"/>
</dbReference>
<dbReference type="PANTHER" id="PTHR30603:SF60">
    <property type="entry name" value="RNA POLYMERASE SIGMA FACTOR RPOD"/>
    <property type="match status" value="1"/>
</dbReference>